<sequence>MSFKVSRVILCPFLFFPFPFSLLSSPRRTSSTARNPPPRQPPPVLSPPAGSPEELPQSRTGAARRKISSGRPPELLAPPPVGVPRGAARREAPAASRPSCLRRRPSEILAGPPAGAARAVACGAPGFLSAPPSSSPVPPPRASFLRRAAGLELPRGQRRRRITPWMRAARFRGTGRPANIRSGTFGSDV</sequence>
<dbReference type="EMBL" id="CM016557">
    <property type="protein sequence ID" value="TKW11030.1"/>
    <property type="molecule type" value="Genomic_DNA"/>
</dbReference>
<accession>A0A4U6U5U5</accession>
<dbReference type="AlphaFoldDB" id="A0A4U6U5U5"/>
<feature type="signal peptide" evidence="2">
    <location>
        <begin position="1"/>
        <end position="23"/>
    </location>
</feature>
<evidence type="ECO:0000256" key="1">
    <source>
        <dbReference type="SAM" id="MobiDB-lite"/>
    </source>
</evidence>
<gene>
    <name evidence="3" type="ORF">SEVIR_6G207300v2</name>
</gene>
<feature type="region of interest" description="Disordered" evidence="1">
    <location>
        <begin position="26"/>
        <end position="107"/>
    </location>
</feature>
<evidence type="ECO:0000313" key="3">
    <source>
        <dbReference type="EMBL" id="TKW11030.1"/>
    </source>
</evidence>
<keyword evidence="2" id="KW-0732">Signal</keyword>
<keyword evidence="4" id="KW-1185">Reference proteome</keyword>
<protein>
    <submittedName>
        <fullName evidence="3">Uncharacterized protein</fullName>
    </submittedName>
</protein>
<evidence type="ECO:0000313" key="4">
    <source>
        <dbReference type="Proteomes" id="UP000298652"/>
    </source>
</evidence>
<proteinExistence type="predicted"/>
<feature type="chain" id="PRO_5020987148" evidence="2">
    <location>
        <begin position="24"/>
        <end position="189"/>
    </location>
</feature>
<dbReference type="Gramene" id="TKW11030">
    <property type="protein sequence ID" value="TKW11030"/>
    <property type="gene ID" value="SEVIR_6G207300v2"/>
</dbReference>
<reference evidence="3" key="1">
    <citation type="submission" date="2019-03" db="EMBL/GenBank/DDBJ databases">
        <title>WGS assembly of Setaria viridis.</title>
        <authorList>
            <person name="Huang P."/>
            <person name="Jenkins J."/>
            <person name="Grimwood J."/>
            <person name="Barry K."/>
            <person name="Healey A."/>
            <person name="Mamidi S."/>
            <person name="Sreedasyam A."/>
            <person name="Shu S."/>
            <person name="Feldman M."/>
            <person name="Wu J."/>
            <person name="Yu Y."/>
            <person name="Chen C."/>
            <person name="Johnson J."/>
            <person name="Rokhsar D."/>
            <person name="Baxter I."/>
            <person name="Schmutz J."/>
            <person name="Brutnell T."/>
            <person name="Kellogg E."/>
        </authorList>
    </citation>
    <scope>NUCLEOTIDE SEQUENCE [LARGE SCALE GENOMIC DNA]</scope>
</reference>
<feature type="compositionally biased region" description="Pro residues" evidence="1">
    <location>
        <begin position="35"/>
        <end position="50"/>
    </location>
</feature>
<name>A0A4U6U5U5_SETVI</name>
<evidence type="ECO:0000256" key="2">
    <source>
        <dbReference type="SAM" id="SignalP"/>
    </source>
</evidence>
<organism evidence="3 4">
    <name type="scientific">Setaria viridis</name>
    <name type="common">Green bristlegrass</name>
    <name type="synonym">Setaria italica subsp. viridis</name>
    <dbReference type="NCBI Taxonomy" id="4556"/>
    <lineage>
        <taxon>Eukaryota</taxon>
        <taxon>Viridiplantae</taxon>
        <taxon>Streptophyta</taxon>
        <taxon>Embryophyta</taxon>
        <taxon>Tracheophyta</taxon>
        <taxon>Spermatophyta</taxon>
        <taxon>Magnoliopsida</taxon>
        <taxon>Liliopsida</taxon>
        <taxon>Poales</taxon>
        <taxon>Poaceae</taxon>
        <taxon>PACMAD clade</taxon>
        <taxon>Panicoideae</taxon>
        <taxon>Panicodae</taxon>
        <taxon>Paniceae</taxon>
        <taxon>Cenchrinae</taxon>
        <taxon>Setaria</taxon>
    </lineage>
</organism>
<dbReference type="Proteomes" id="UP000298652">
    <property type="component" value="Chromosome 6"/>
</dbReference>